<comment type="caution">
    <text evidence="3">The sequence shown here is derived from an EMBL/GenBank/DDBJ whole genome shotgun (WGS) entry which is preliminary data.</text>
</comment>
<dbReference type="EMBL" id="SJKB01000003">
    <property type="protein sequence ID" value="TCC63521.1"/>
    <property type="molecule type" value="Genomic_DNA"/>
</dbReference>
<dbReference type="InterPro" id="IPR002192">
    <property type="entry name" value="PPDK_AMP/ATP-bd"/>
</dbReference>
<dbReference type="InterPro" id="IPR013815">
    <property type="entry name" value="ATP_grasp_subdomain_1"/>
</dbReference>
<evidence type="ECO:0000259" key="2">
    <source>
        <dbReference type="Pfam" id="PF01326"/>
    </source>
</evidence>
<feature type="compositionally biased region" description="Basic and acidic residues" evidence="1">
    <location>
        <begin position="178"/>
        <end position="196"/>
    </location>
</feature>
<dbReference type="SUPFAM" id="SSF56059">
    <property type="entry name" value="Glutathione synthetase ATP-binding domain-like"/>
    <property type="match status" value="1"/>
</dbReference>
<feature type="region of interest" description="Disordered" evidence="1">
    <location>
        <begin position="136"/>
        <end position="196"/>
    </location>
</feature>
<dbReference type="Gene3D" id="3.30.1490.20">
    <property type="entry name" value="ATP-grasp fold, A domain"/>
    <property type="match status" value="1"/>
</dbReference>
<evidence type="ECO:0000256" key="1">
    <source>
        <dbReference type="SAM" id="MobiDB-lite"/>
    </source>
</evidence>
<feature type="domain" description="Pyruvate phosphate dikinase AMP/ATP-binding" evidence="2">
    <location>
        <begin position="48"/>
        <end position="103"/>
    </location>
</feature>
<organism evidence="3 4">
    <name type="scientific">Kribbella pittospori</name>
    <dbReference type="NCBI Taxonomy" id="722689"/>
    <lineage>
        <taxon>Bacteria</taxon>
        <taxon>Bacillati</taxon>
        <taxon>Actinomycetota</taxon>
        <taxon>Actinomycetes</taxon>
        <taxon>Propionibacteriales</taxon>
        <taxon>Kribbellaceae</taxon>
        <taxon>Kribbella</taxon>
    </lineage>
</organism>
<proteinExistence type="predicted"/>
<evidence type="ECO:0000313" key="3">
    <source>
        <dbReference type="EMBL" id="TCC63521.1"/>
    </source>
</evidence>
<dbReference type="Pfam" id="PF01326">
    <property type="entry name" value="PPDK_N"/>
    <property type="match status" value="1"/>
</dbReference>
<keyword evidence="4" id="KW-1185">Reference proteome</keyword>
<reference evidence="3 4" key="1">
    <citation type="submission" date="2019-02" db="EMBL/GenBank/DDBJ databases">
        <title>Kribbella capetownensis sp. nov. and Kribbella speibonae sp. nov., isolated from soil.</title>
        <authorList>
            <person name="Curtis S.M."/>
            <person name="Norton I."/>
            <person name="Everest G.J."/>
            <person name="Meyers P.R."/>
        </authorList>
    </citation>
    <scope>NUCLEOTIDE SEQUENCE [LARGE SCALE GENOMIC DNA]</scope>
    <source>
        <strain evidence="3 4">NRRL B-24813</strain>
    </source>
</reference>
<dbReference type="Proteomes" id="UP000291144">
    <property type="component" value="Unassembled WGS sequence"/>
</dbReference>
<accession>A0A4R0KRM3</accession>
<dbReference type="AlphaFoldDB" id="A0A4R0KRM3"/>
<dbReference type="OrthoDB" id="9765468at2"/>
<gene>
    <name evidence="3" type="ORF">E0H73_13375</name>
</gene>
<sequence>MKTVPPGGPVSLSLPLGARCPEGGCDVHRRGDRGGVRGVVREGRLGPVLHLNTGADVLAACRRCFADLFSAAAVGNRELCGPDDLEATMAVTVQLMVRSDRGGSVGEDFGLWSQSLCARIVKSAGRAEGVCDRRRRGVRNEQDGQPGYAFVGADAGAPARVRPQPPAPPARSNPVAGRADRGPGRCPDDPGRGDGE</sequence>
<name>A0A4R0KRM3_9ACTN</name>
<evidence type="ECO:0000313" key="4">
    <source>
        <dbReference type="Proteomes" id="UP000291144"/>
    </source>
</evidence>
<dbReference type="GO" id="GO:0005524">
    <property type="term" value="F:ATP binding"/>
    <property type="evidence" value="ECO:0007669"/>
    <property type="project" value="InterPro"/>
</dbReference>
<protein>
    <recommendedName>
        <fullName evidence="2">Pyruvate phosphate dikinase AMP/ATP-binding domain-containing protein</fullName>
    </recommendedName>
</protein>
<dbReference type="GO" id="GO:0016301">
    <property type="term" value="F:kinase activity"/>
    <property type="evidence" value="ECO:0007669"/>
    <property type="project" value="InterPro"/>
</dbReference>